<protein>
    <submittedName>
        <fullName evidence="1">Uncharacterized protein</fullName>
    </submittedName>
</protein>
<keyword evidence="2" id="KW-1185">Reference proteome</keyword>
<evidence type="ECO:0000313" key="2">
    <source>
        <dbReference type="Proteomes" id="UP000069940"/>
    </source>
</evidence>
<reference evidence="1" key="2">
    <citation type="submission" date="2025-05" db="UniProtKB">
        <authorList>
            <consortium name="EnsemblMetazoa"/>
        </authorList>
    </citation>
    <scope>IDENTIFICATION</scope>
    <source>
        <strain evidence="1">Foshan</strain>
    </source>
</reference>
<accession>A0ABM1Z4D6</accession>
<dbReference type="Proteomes" id="UP000069940">
    <property type="component" value="Unassembled WGS sequence"/>
</dbReference>
<name>A0ABM1Z4D6_AEDAL</name>
<dbReference type="RefSeq" id="XP_062714475.1">
    <property type="nucleotide sequence ID" value="XM_062858491.1"/>
</dbReference>
<dbReference type="EnsemblMetazoa" id="AALFPA23_014982.R21715">
    <property type="protein sequence ID" value="AALFPA23_014982.P21715"/>
    <property type="gene ID" value="AALFPA23_014982"/>
</dbReference>
<reference evidence="2" key="1">
    <citation type="journal article" date="2015" name="Proc. Natl. Acad. Sci. U.S.A.">
        <title>Genome sequence of the Asian Tiger mosquito, Aedes albopictus, reveals insights into its biology, genetics, and evolution.</title>
        <authorList>
            <person name="Chen X.G."/>
            <person name="Jiang X."/>
            <person name="Gu J."/>
            <person name="Xu M."/>
            <person name="Wu Y."/>
            <person name="Deng Y."/>
            <person name="Zhang C."/>
            <person name="Bonizzoni M."/>
            <person name="Dermauw W."/>
            <person name="Vontas J."/>
            <person name="Armbruster P."/>
            <person name="Huang X."/>
            <person name="Yang Y."/>
            <person name="Zhang H."/>
            <person name="He W."/>
            <person name="Peng H."/>
            <person name="Liu Y."/>
            <person name="Wu K."/>
            <person name="Chen J."/>
            <person name="Lirakis M."/>
            <person name="Topalis P."/>
            <person name="Van Leeuwen T."/>
            <person name="Hall A.B."/>
            <person name="Jiang X."/>
            <person name="Thorpe C."/>
            <person name="Mueller R.L."/>
            <person name="Sun C."/>
            <person name="Waterhouse R.M."/>
            <person name="Yan G."/>
            <person name="Tu Z.J."/>
            <person name="Fang X."/>
            <person name="James A.A."/>
        </authorList>
    </citation>
    <scope>NUCLEOTIDE SEQUENCE [LARGE SCALE GENOMIC DNA]</scope>
    <source>
        <strain evidence="2">Foshan</strain>
    </source>
</reference>
<organism evidence="1 2">
    <name type="scientific">Aedes albopictus</name>
    <name type="common">Asian tiger mosquito</name>
    <name type="synonym">Stegomyia albopicta</name>
    <dbReference type="NCBI Taxonomy" id="7160"/>
    <lineage>
        <taxon>Eukaryota</taxon>
        <taxon>Metazoa</taxon>
        <taxon>Ecdysozoa</taxon>
        <taxon>Arthropoda</taxon>
        <taxon>Hexapoda</taxon>
        <taxon>Insecta</taxon>
        <taxon>Pterygota</taxon>
        <taxon>Neoptera</taxon>
        <taxon>Endopterygota</taxon>
        <taxon>Diptera</taxon>
        <taxon>Nematocera</taxon>
        <taxon>Culicoidea</taxon>
        <taxon>Culicidae</taxon>
        <taxon>Culicinae</taxon>
        <taxon>Aedini</taxon>
        <taxon>Aedes</taxon>
        <taxon>Stegomyia</taxon>
    </lineage>
</organism>
<dbReference type="GeneID" id="115253595"/>
<sequence length="249" mass="28313">MEVGAPAIPGLHTECDFNTFNTIFYVTANEGITDIETFLELNDQDFIRLRLKTKLIKTIQKIQKQYLNDHIIEELEEEKDPLSTSDVAPGTSGVNPYHGIVLEEIIDIDTIFTQTVSGNQIVEILKEETSPNDKLLNKINRQLCDFLTSNYGLHPSSFHKNLLAQSLVNSYPILASITPDVPQALWFHPHGRGKHRHAGRIHYHMEYLSRRSGKRVVNRPRCVQQQSLLPAVIPVPEDNIEQCFYSGLI</sequence>
<evidence type="ECO:0000313" key="1">
    <source>
        <dbReference type="EnsemblMetazoa" id="AALFPA23_014982.P21715"/>
    </source>
</evidence>
<proteinExistence type="predicted"/>